<dbReference type="PANTHER" id="PTHR43537:SF44">
    <property type="entry name" value="GNTR FAMILY REGULATORY PROTEIN"/>
    <property type="match status" value="1"/>
</dbReference>
<dbReference type="Pfam" id="PF07729">
    <property type="entry name" value="FCD"/>
    <property type="match status" value="1"/>
</dbReference>
<dbReference type="PRINTS" id="PR00035">
    <property type="entry name" value="HTHGNTR"/>
</dbReference>
<evidence type="ECO:0000313" key="5">
    <source>
        <dbReference type="EMBL" id="QGZ35628.1"/>
    </source>
</evidence>
<dbReference type="EMBL" id="CP046908">
    <property type="protein sequence ID" value="QGZ35628.1"/>
    <property type="molecule type" value="Genomic_DNA"/>
</dbReference>
<dbReference type="PROSITE" id="PS50949">
    <property type="entry name" value="HTH_GNTR"/>
    <property type="match status" value="1"/>
</dbReference>
<evidence type="ECO:0000256" key="2">
    <source>
        <dbReference type="ARBA" id="ARBA00023125"/>
    </source>
</evidence>
<dbReference type="AlphaFoldDB" id="A0A857C9T6"/>
<dbReference type="Gene3D" id="1.10.10.10">
    <property type="entry name" value="Winged helix-like DNA-binding domain superfamily/Winged helix DNA-binding domain"/>
    <property type="match status" value="1"/>
</dbReference>
<dbReference type="SUPFAM" id="SSF48008">
    <property type="entry name" value="GntR ligand-binding domain-like"/>
    <property type="match status" value="1"/>
</dbReference>
<dbReference type="InterPro" id="IPR036388">
    <property type="entry name" value="WH-like_DNA-bd_sf"/>
</dbReference>
<proteinExistence type="predicted"/>
<gene>
    <name evidence="5" type="ORF">GH266_14680</name>
</gene>
<evidence type="ECO:0000256" key="3">
    <source>
        <dbReference type="ARBA" id="ARBA00023163"/>
    </source>
</evidence>
<dbReference type="GO" id="GO:0003700">
    <property type="term" value="F:DNA-binding transcription factor activity"/>
    <property type="evidence" value="ECO:0007669"/>
    <property type="project" value="InterPro"/>
</dbReference>
<keyword evidence="1" id="KW-0805">Transcription regulation</keyword>
<dbReference type="CDD" id="cd07377">
    <property type="entry name" value="WHTH_GntR"/>
    <property type="match status" value="1"/>
</dbReference>
<accession>A0A857C9T6</accession>
<evidence type="ECO:0000313" key="6">
    <source>
        <dbReference type="Proteomes" id="UP000435648"/>
    </source>
</evidence>
<keyword evidence="2" id="KW-0238">DNA-binding</keyword>
<organism evidence="5 6">
    <name type="scientific">Stappia indica</name>
    <dbReference type="NCBI Taxonomy" id="538381"/>
    <lineage>
        <taxon>Bacteria</taxon>
        <taxon>Pseudomonadati</taxon>
        <taxon>Pseudomonadota</taxon>
        <taxon>Alphaproteobacteria</taxon>
        <taxon>Hyphomicrobiales</taxon>
        <taxon>Stappiaceae</taxon>
        <taxon>Stappia</taxon>
    </lineage>
</organism>
<dbReference type="SMART" id="SM00345">
    <property type="entry name" value="HTH_GNTR"/>
    <property type="match status" value="1"/>
</dbReference>
<evidence type="ECO:0000259" key="4">
    <source>
        <dbReference type="PROSITE" id="PS50949"/>
    </source>
</evidence>
<dbReference type="PANTHER" id="PTHR43537">
    <property type="entry name" value="TRANSCRIPTIONAL REGULATOR, GNTR FAMILY"/>
    <property type="match status" value="1"/>
</dbReference>
<reference evidence="5 6" key="1">
    <citation type="submission" date="2019-12" db="EMBL/GenBank/DDBJ databases">
        <title>The genome of Stappia indica PHM037.</title>
        <authorList>
            <person name="Kacar D."/>
            <person name="Galan B."/>
            <person name="Canedo L."/>
            <person name="Rodriguez P."/>
            <person name="de la Calle F."/>
            <person name="Garcia J.L."/>
        </authorList>
    </citation>
    <scope>NUCLEOTIDE SEQUENCE [LARGE SCALE GENOMIC DNA]</scope>
    <source>
        <strain evidence="5 6">PHM037</strain>
    </source>
</reference>
<dbReference type="KEGG" id="siw:GH266_14680"/>
<dbReference type="GO" id="GO:0003677">
    <property type="term" value="F:DNA binding"/>
    <property type="evidence" value="ECO:0007669"/>
    <property type="project" value="UniProtKB-KW"/>
</dbReference>
<dbReference type="InterPro" id="IPR036390">
    <property type="entry name" value="WH_DNA-bd_sf"/>
</dbReference>
<name>A0A857C9T6_9HYPH</name>
<protein>
    <submittedName>
        <fullName evidence="5">FCD domain-containing protein</fullName>
    </submittedName>
</protein>
<dbReference type="InterPro" id="IPR000524">
    <property type="entry name" value="Tscrpt_reg_HTH_GntR"/>
</dbReference>
<dbReference type="Pfam" id="PF00392">
    <property type="entry name" value="GntR"/>
    <property type="match status" value="1"/>
</dbReference>
<dbReference type="SUPFAM" id="SSF46785">
    <property type="entry name" value="Winged helix' DNA-binding domain"/>
    <property type="match status" value="1"/>
</dbReference>
<dbReference type="OrthoDB" id="9028214at2"/>
<sequence length="257" mass="28828">MDKAASTPRSGEFSFADLQQSKAERLADRVYENLFHAIVTGMITAGTKLPPENVLAGEFDVSRPVLREALDKLREDGLISSVRGSGNYVQNALGASRERAVGDDDDRDALERIGDMLNGIELRLIVEPQAAYLAAKRRGPADIERLREALDRFAEAMHTNAIMHYHDYAFHEAVAIATCNPRIVKTLKSLEYDVTRSVTLMRFLVKFQPLVRAEAVQAEHEEIFRHIEAGAATKAKRAMRNHIEHARTRMMNSRPGF</sequence>
<dbReference type="InterPro" id="IPR008920">
    <property type="entry name" value="TF_FadR/GntR_C"/>
</dbReference>
<keyword evidence="3" id="KW-0804">Transcription</keyword>
<dbReference type="Gene3D" id="1.20.120.530">
    <property type="entry name" value="GntR ligand-binding domain-like"/>
    <property type="match status" value="1"/>
</dbReference>
<dbReference type="RefSeq" id="WP_158194495.1">
    <property type="nucleotide sequence ID" value="NZ_CP046908.1"/>
</dbReference>
<dbReference type="InterPro" id="IPR011711">
    <property type="entry name" value="GntR_C"/>
</dbReference>
<dbReference type="SMART" id="SM00895">
    <property type="entry name" value="FCD"/>
    <property type="match status" value="1"/>
</dbReference>
<feature type="domain" description="HTH gntR-type" evidence="4">
    <location>
        <begin position="24"/>
        <end position="92"/>
    </location>
</feature>
<dbReference type="Proteomes" id="UP000435648">
    <property type="component" value="Chromosome"/>
</dbReference>
<evidence type="ECO:0000256" key="1">
    <source>
        <dbReference type="ARBA" id="ARBA00023015"/>
    </source>
</evidence>